<organism evidence="1 2">
    <name type="scientific">Fusarium decemcellulare</name>
    <dbReference type="NCBI Taxonomy" id="57161"/>
    <lineage>
        <taxon>Eukaryota</taxon>
        <taxon>Fungi</taxon>
        <taxon>Dikarya</taxon>
        <taxon>Ascomycota</taxon>
        <taxon>Pezizomycotina</taxon>
        <taxon>Sordariomycetes</taxon>
        <taxon>Hypocreomycetidae</taxon>
        <taxon>Hypocreales</taxon>
        <taxon>Nectriaceae</taxon>
        <taxon>Fusarium</taxon>
        <taxon>Fusarium decemcellulare species complex</taxon>
    </lineage>
</organism>
<gene>
    <name evidence="1" type="ORF">NM208_g1623</name>
</gene>
<reference evidence="1" key="1">
    <citation type="submission" date="2022-08" db="EMBL/GenBank/DDBJ databases">
        <title>Genome Sequence of Fusarium decemcellulare.</title>
        <authorList>
            <person name="Buettner E."/>
        </authorList>
    </citation>
    <scope>NUCLEOTIDE SEQUENCE</scope>
    <source>
        <strain evidence="1">Babe19</strain>
    </source>
</reference>
<protein>
    <submittedName>
        <fullName evidence="1">Uncharacterized protein</fullName>
    </submittedName>
</protein>
<evidence type="ECO:0000313" key="1">
    <source>
        <dbReference type="EMBL" id="KAJ3547226.1"/>
    </source>
</evidence>
<evidence type="ECO:0000313" key="2">
    <source>
        <dbReference type="Proteomes" id="UP001148629"/>
    </source>
</evidence>
<proteinExistence type="predicted"/>
<accession>A0ACC1SVQ2</accession>
<keyword evidence="2" id="KW-1185">Reference proteome</keyword>
<comment type="caution">
    <text evidence="1">The sequence shown here is derived from an EMBL/GenBank/DDBJ whole genome shotgun (WGS) entry which is preliminary data.</text>
</comment>
<dbReference type="Proteomes" id="UP001148629">
    <property type="component" value="Unassembled WGS sequence"/>
</dbReference>
<sequence length="1138" mass="129662">MDPVSALGIASASAQFITFASQLISTTAALYDSASDASAYISNLNTVYSQLQKLYRNLNQASHKAARDQATEDQRTTNNRIYHQTPTFDPFLQGEQFNVLDFGSQAGLRTGNIFQELHNVYTILRDVLGSCEYDASCILTIISKLKLEKTAGSLGKSFKAALKMVWKRDEINTVEERLKRSQGVLITIMSRISNIYHIQHSQELAALRRESQLLGARHSEQLSHMQKMLQNIEKDRNSTEDASTVSTELNSLEQMMRQFSLSKSSIRMELDIIRSLNFKTRQSRHDAIPDAHRETFRWVFTSSKNRKSEKREKQQQFETRLLKWLEHGDGVFWVSGKPGSGKSTFMKFVADHPKTIEALSKWSYPHRAVISSCYFWSSGTGMQKSLTGLLQTILHDVFRSCPQMIQDACPSRWTGETLREDKWTQNELRAALGRISAQPEAPFRFCFFIDGLDEYDGDHLDFCDYLETIAHLNIKLCLSSRPWNVFKDAFGGNPASRIFIHELTWDDILLYAEDRLHSHRRWSCLASQAKQAASLAETIAKSAQGVFLWVFLVTKLLREGLTNDDSFNDLKRRLHSFPTELEPFFKQMLESVPSFYHEKMAGALKLALYATKPLNCIIYSYLDDEIEDKNYWQHLPSIDKVSGRESMRRKQIVRRLDARSRGLLEEQLGEIGFLHRTVADFLRTREMSDFLDSRIRKDFNPGISILKAYTAWLKTASLSSGTFMLYEKVADVRDGHKLIRHGDPYRSTLWREARFALKQASYLELDPEASKTTLDSLVDRIDYALNILAGTLDARYAEHYPNVYQDMSRLCRTLVLELPLMGYFSRKLQVEPGFPGESFLGESSISVVLGSDTTWPVACCEKLRLVLEAGSDPNTSIMGAVPVTSTWEEFRSGILPTYTTSIWGEFLSGILPKVLPGGSPGSWNTPSPRGWLDKASPKFQGALEQGLIQAFLDYGADPHLKVQLDSDNVLSIFTLFVAAACDIDWNERAEEMYFKSLDFMIEKGASFDKNDMVGASLRPSGLRETLIESTVETMTEHHEIIRCRLEEKLNFIDEPSEGLFINRLVQKILPCAREAGWPWQNYRHLITRTMQFQKKSPVGCNQVLNVGSKRLLELDGEDRDTKRGTFLRDWASETGLFD</sequence>
<dbReference type="EMBL" id="JANRMS010000086">
    <property type="protein sequence ID" value="KAJ3547226.1"/>
    <property type="molecule type" value="Genomic_DNA"/>
</dbReference>
<name>A0ACC1SVQ2_9HYPO</name>